<feature type="compositionally biased region" description="Pro residues" evidence="2">
    <location>
        <begin position="52"/>
        <end position="61"/>
    </location>
</feature>
<dbReference type="Proteomes" id="UP001642484">
    <property type="component" value="Unassembled WGS sequence"/>
</dbReference>
<feature type="region of interest" description="Disordered" evidence="2">
    <location>
        <begin position="1"/>
        <end position="64"/>
    </location>
</feature>
<evidence type="ECO:0000313" key="4">
    <source>
        <dbReference type="Proteomes" id="UP001642484"/>
    </source>
</evidence>
<gene>
    <name evidence="3" type="ORF">CCMP2556_LOCUS8449</name>
</gene>
<evidence type="ECO:0000256" key="1">
    <source>
        <dbReference type="SAM" id="Coils"/>
    </source>
</evidence>
<feature type="compositionally biased region" description="Low complexity" evidence="2">
    <location>
        <begin position="28"/>
        <end position="51"/>
    </location>
</feature>
<evidence type="ECO:0000313" key="3">
    <source>
        <dbReference type="EMBL" id="CAK9006449.1"/>
    </source>
</evidence>
<feature type="compositionally biased region" description="Pro residues" evidence="2">
    <location>
        <begin position="187"/>
        <end position="198"/>
    </location>
</feature>
<organism evidence="3 4">
    <name type="scientific">Durusdinium trenchii</name>
    <dbReference type="NCBI Taxonomy" id="1381693"/>
    <lineage>
        <taxon>Eukaryota</taxon>
        <taxon>Sar</taxon>
        <taxon>Alveolata</taxon>
        <taxon>Dinophyceae</taxon>
        <taxon>Suessiales</taxon>
        <taxon>Symbiodiniaceae</taxon>
        <taxon>Durusdinium</taxon>
    </lineage>
</organism>
<sequence>DGKGHLTVSQFKGKRGFMASKGKGPMPQGSAQPSAEGSAQPSAQGSAQPSAQEPPPPPPIYPYASSITERISKWGGKLEGIAADAMEYEKKLLQAQEKLRTECEFLREAELQLKDLRQVASEKVTELEQSQTALAQERTQQLAKQLAEAGLCQYTAAELQKALEFMKASGESAPSQMAAEEKTTAQPQPPQPKAPPPELEPKNK</sequence>
<comment type="caution">
    <text evidence="3">The sequence shown here is derived from an EMBL/GenBank/DDBJ whole genome shotgun (WGS) entry which is preliminary data.</text>
</comment>
<feature type="non-terminal residue" evidence="3">
    <location>
        <position position="204"/>
    </location>
</feature>
<name>A0ABP0IWI1_9DINO</name>
<evidence type="ECO:0000256" key="2">
    <source>
        <dbReference type="SAM" id="MobiDB-lite"/>
    </source>
</evidence>
<proteinExistence type="predicted"/>
<feature type="non-terminal residue" evidence="3">
    <location>
        <position position="1"/>
    </location>
</feature>
<reference evidence="3 4" key="1">
    <citation type="submission" date="2024-02" db="EMBL/GenBank/DDBJ databases">
        <authorList>
            <person name="Chen Y."/>
            <person name="Shah S."/>
            <person name="Dougan E. K."/>
            <person name="Thang M."/>
            <person name="Chan C."/>
        </authorList>
    </citation>
    <scope>NUCLEOTIDE SEQUENCE [LARGE SCALE GENOMIC DNA]</scope>
</reference>
<protein>
    <submittedName>
        <fullName evidence="3">Uncharacterized protein</fullName>
    </submittedName>
</protein>
<keyword evidence="4" id="KW-1185">Reference proteome</keyword>
<feature type="coiled-coil region" evidence="1">
    <location>
        <begin position="78"/>
        <end position="126"/>
    </location>
</feature>
<accession>A0ABP0IWI1</accession>
<feature type="region of interest" description="Disordered" evidence="2">
    <location>
        <begin position="168"/>
        <end position="204"/>
    </location>
</feature>
<dbReference type="EMBL" id="CAXAMN010003817">
    <property type="protein sequence ID" value="CAK9006449.1"/>
    <property type="molecule type" value="Genomic_DNA"/>
</dbReference>
<keyword evidence="1" id="KW-0175">Coiled coil</keyword>